<dbReference type="STRING" id="1364.LP2241_50593"/>
<evidence type="ECO:0000313" key="4">
    <source>
        <dbReference type="Proteomes" id="UP000033166"/>
    </source>
</evidence>
<dbReference type="InterPro" id="IPR023631">
    <property type="entry name" value="Amidase_dom"/>
</dbReference>
<gene>
    <name evidence="3" type="ORF">LACPI_2263</name>
</gene>
<dbReference type="GO" id="GO:0016787">
    <property type="term" value="F:hydrolase activity"/>
    <property type="evidence" value="ECO:0007669"/>
    <property type="project" value="UniProtKB-KW"/>
</dbReference>
<evidence type="ECO:0000313" key="3">
    <source>
        <dbReference type="EMBL" id="CEN29463.1"/>
    </source>
</evidence>
<dbReference type="PANTHER" id="PTHR11895">
    <property type="entry name" value="TRANSAMIDASE"/>
    <property type="match status" value="1"/>
</dbReference>
<dbReference type="Gene3D" id="3.90.1300.10">
    <property type="entry name" value="Amidase signature (AS) domain"/>
    <property type="match status" value="1"/>
</dbReference>
<comment type="similarity">
    <text evidence="1">Belongs to the amidase family.</text>
</comment>
<dbReference type="PANTHER" id="PTHR11895:SF7">
    <property type="entry name" value="GLUTAMYL-TRNA(GLN) AMIDOTRANSFERASE SUBUNIT A, MITOCHONDRIAL"/>
    <property type="match status" value="1"/>
</dbReference>
<proteinExistence type="inferred from homology"/>
<dbReference type="InterPro" id="IPR036928">
    <property type="entry name" value="AS_sf"/>
</dbReference>
<dbReference type="Proteomes" id="UP000033166">
    <property type="component" value="Chromosome I"/>
</dbReference>
<evidence type="ECO:0000256" key="1">
    <source>
        <dbReference type="ARBA" id="ARBA00009199"/>
    </source>
</evidence>
<dbReference type="KEGG" id="lpk:LACPI_2263"/>
<dbReference type="AlphaFoldDB" id="A0A0D6DZS4"/>
<feature type="domain" description="Amidase" evidence="2">
    <location>
        <begin position="28"/>
        <end position="468"/>
    </location>
</feature>
<evidence type="ECO:0000259" key="2">
    <source>
        <dbReference type="Pfam" id="PF01425"/>
    </source>
</evidence>
<dbReference type="PROSITE" id="PS00571">
    <property type="entry name" value="AMIDASES"/>
    <property type="match status" value="1"/>
</dbReference>
<protein>
    <submittedName>
        <fullName evidence="3">Possible 6-aminohexanoate-cyclic-dimer hydrolase</fullName>
    </submittedName>
</protein>
<dbReference type="Pfam" id="PF01425">
    <property type="entry name" value="Amidase"/>
    <property type="match status" value="1"/>
</dbReference>
<reference evidence="4" key="1">
    <citation type="submission" date="2015-01" db="EMBL/GenBank/DDBJ databases">
        <authorList>
            <person name="Andreevskaya M."/>
        </authorList>
    </citation>
    <scope>NUCLEOTIDE SEQUENCE [LARGE SCALE GENOMIC DNA]</scope>
    <source>
        <strain evidence="4">MKFS47</strain>
    </source>
</reference>
<dbReference type="HOGENOM" id="CLU_009600_0_4_9"/>
<dbReference type="InterPro" id="IPR000120">
    <property type="entry name" value="Amidase"/>
</dbReference>
<dbReference type="EMBL" id="LN774769">
    <property type="protein sequence ID" value="CEN29463.1"/>
    <property type="molecule type" value="Genomic_DNA"/>
</dbReference>
<organism evidence="3 4">
    <name type="scientific">Pseudolactococcus piscium MKFS47</name>
    <dbReference type="NCBI Taxonomy" id="297352"/>
    <lineage>
        <taxon>Bacteria</taxon>
        <taxon>Bacillati</taxon>
        <taxon>Bacillota</taxon>
        <taxon>Bacilli</taxon>
        <taxon>Lactobacillales</taxon>
        <taxon>Streptococcaceae</taxon>
        <taxon>Pseudolactococcus</taxon>
    </lineage>
</organism>
<dbReference type="SUPFAM" id="SSF75304">
    <property type="entry name" value="Amidase signature (AS) enzymes"/>
    <property type="match status" value="1"/>
</dbReference>
<name>A0A0D6DZS4_9LACT</name>
<accession>A0A0D6DZS4</accession>
<sequence length="491" mass="53435">MPRIKDATYWAEKLGQGKISTSDLLLLTEKKIADVNPRYNALVAYDIAKAQEDLSTTKTGFFSGLPFPLKMLGQDHAGLPSTASAKLFKDNVAQADDNYVKALLTSGLTPFGQTNAPEFGFKNISDSALYGDTRNVWNPAHYSGGSSGGAASAVASGIFPMAGASDGGGSIRIPASFSGLIGLKVTRGLMPQGPDSYRGWQGASTSGALTVSVRDTAHFLAEMQRMQEADPYQATLLDKDALHTLTEIDQPLTIAYSFDTPIAGITISGTAKAALQKALDFLKAQGHHVTEVPFPLDARPLIQAYYQMNAAETYAMLKPWEDARGRHLTKQEVEPLTYALLEAGRHVDAASYIQALSSWDTACATFDDTLFSQFDFFLTPTTAKTAPRIDACLITPDLLGKLTNTSNYDLGQQLTHIEQAFETSLAYTPYNFISNLTGQPAISLPVYLEAETNLPQGVQLWGRKNSEILMLRLARQFEAHDQFILPDYYRS</sequence>
<dbReference type="InterPro" id="IPR020556">
    <property type="entry name" value="Amidase_CS"/>
</dbReference>
<keyword evidence="3" id="KW-0378">Hydrolase</keyword>
<dbReference type="RefSeq" id="WP_047916429.1">
    <property type="nucleotide sequence ID" value="NZ_LN774769.1"/>
</dbReference>